<gene>
    <name evidence="5" type="ORF">ACFSCW_10540</name>
</gene>
<evidence type="ECO:0000313" key="6">
    <source>
        <dbReference type="Proteomes" id="UP001597115"/>
    </source>
</evidence>
<dbReference type="InterPro" id="IPR029063">
    <property type="entry name" value="SAM-dependent_MTases_sf"/>
</dbReference>
<dbReference type="Proteomes" id="UP001597115">
    <property type="component" value="Unassembled WGS sequence"/>
</dbReference>
<evidence type="ECO:0000313" key="5">
    <source>
        <dbReference type="EMBL" id="MFD1612239.1"/>
    </source>
</evidence>
<dbReference type="GO" id="GO:0032259">
    <property type="term" value="P:methylation"/>
    <property type="evidence" value="ECO:0007669"/>
    <property type="project" value="UniProtKB-KW"/>
</dbReference>
<evidence type="ECO:0000259" key="4">
    <source>
        <dbReference type="Pfam" id="PF08241"/>
    </source>
</evidence>
<sequence>MSAPEIFDRTRRRIRRDRAAADFARHDFIHARMADELIDRLDSVKRSFTRGLDLGCLDGRVGAALRARSIDVVSVDPGYCFAKAAGGVQCDEDRLPFADESFGLVIACGGLDQVNDLPGALTLIRRVLKPDGLFLGAFVGAGSLSRLRASLLGAEERAVARLHPQIDVRSAGDLLARAGFALPVADGEQLTVRYSSLFALLADLRGTASTSLLADAAPPLTRTALAAAAERFAADAAADGKTGETIEIVHLLGWAPAPDQPKPARRGSATASLAAALRRDER</sequence>
<name>A0ABW4I2S4_9SPHN</name>
<dbReference type="CDD" id="cd02440">
    <property type="entry name" value="AdoMet_MTases"/>
    <property type="match status" value="1"/>
</dbReference>
<dbReference type="RefSeq" id="WP_380889003.1">
    <property type="nucleotide sequence ID" value="NZ_JBHUDY010000001.1"/>
</dbReference>
<dbReference type="PANTHER" id="PTHR13090:SF1">
    <property type="entry name" value="ARGININE-HYDROXYLASE NDUFAF5, MITOCHONDRIAL"/>
    <property type="match status" value="1"/>
</dbReference>
<protein>
    <submittedName>
        <fullName evidence="5">Class I SAM-dependent methyltransferase</fullName>
        <ecNumber evidence="5">2.1.1.-</ecNumber>
    </submittedName>
</protein>
<evidence type="ECO:0000256" key="2">
    <source>
        <dbReference type="ARBA" id="ARBA00022679"/>
    </source>
</evidence>
<dbReference type="PANTHER" id="PTHR13090">
    <property type="entry name" value="ARGININE-HYDROXYLASE NDUFAF5, MITOCHONDRIAL"/>
    <property type="match status" value="1"/>
</dbReference>
<dbReference type="EC" id="2.1.1.-" evidence="5"/>
<feature type="region of interest" description="Disordered" evidence="3">
    <location>
        <begin position="257"/>
        <end position="282"/>
    </location>
</feature>
<feature type="compositionally biased region" description="Low complexity" evidence="3">
    <location>
        <begin position="266"/>
        <end position="276"/>
    </location>
</feature>
<dbReference type="GO" id="GO:0008168">
    <property type="term" value="F:methyltransferase activity"/>
    <property type="evidence" value="ECO:0007669"/>
    <property type="project" value="UniProtKB-KW"/>
</dbReference>
<dbReference type="EMBL" id="JBHUDY010000001">
    <property type="protein sequence ID" value="MFD1612239.1"/>
    <property type="molecule type" value="Genomic_DNA"/>
</dbReference>
<dbReference type="Pfam" id="PF08241">
    <property type="entry name" value="Methyltransf_11"/>
    <property type="match status" value="1"/>
</dbReference>
<dbReference type="Gene3D" id="3.40.50.150">
    <property type="entry name" value="Vaccinia Virus protein VP39"/>
    <property type="match status" value="1"/>
</dbReference>
<organism evidence="5 6">
    <name type="scientific">Sphingomonas tabacisoli</name>
    <dbReference type="NCBI Taxonomy" id="2249466"/>
    <lineage>
        <taxon>Bacteria</taxon>
        <taxon>Pseudomonadati</taxon>
        <taxon>Pseudomonadota</taxon>
        <taxon>Alphaproteobacteria</taxon>
        <taxon>Sphingomonadales</taxon>
        <taxon>Sphingomonadaceae</taxon>
        <taxon>Sphingomonas</taxon>
    </lineage>
</organism>
<dbReference type="InterPro" id="IPR050602">
    <property type="entry name" value="Malonyl-ACP_OMT"/>
</dbReference>
<evidence type="ECO:0000256" key="3">
    <source>
        <dbReference type="SAM" id="MobiDB-lite"/>
    </source>
</evidence>
<evidence type="ECO:0000256" key="1">
    <source>
        <dbReference type="ARBA" id="ARBA00022603"/>
    </source>
</evidence>
<dbReference type="InterPro" id="IPR013216">
    <property type="entry name" value="Methyltransf_11"/>
</dbReference>
<dbReference type="SUPFAM" id="SSF53335">
    <property type="entry name" value="S-adenosyl-L-methionine-dependent methyltransferases"/>
    <property type="match status" value="1"/>
</dbReference>
<proteinExistence type="predicted"/>
<keyword evidence="1 5" id="KW-0489">Methyltransferase</keyword>
<feature type="domain" description="Methyltransferase type 11" evidence="4">
    <location>
        <begin position="52"/>
        <end position="135"/>
    </location>
</feature>
<keyword evidence="6" id="KW-1185">Reference proteome</keyword>
<comment type="caution">
    <text evidence="5">The sequence shown here is derived from an EMBL/GenBank/DDBJ whole genome shotgun (WGS) entry which is preliminary data.</text>
</comment>
<keyword evidence="2 5" id="KW-0808">Transferase</keyword>
<reference evidence="6" key="1">
    <citation type="journal article" date="2019" name="Int. J. Syst. Evol. Microbiol.">
        <title>The Global Catalogue of Microorganisms (GCM) 10K type strain sequencing project: providing services to taxonomists for standard genome sequencing and annotation.</title>
        <authorList>
            <consortium name="The Broad Institute Genomics Platform"/>
            <consortium name="The Broad Institute Genome Sequencing Center for Infectious Disease"/>
            <person name="Wu L."/>
            <person name="Ma J."/>
        </authorList>
    </citation>
    <scope>NUCLEOTIDE SEQUENCE [LARGE SCALE GENOMIC DNA]</scope>
    <source>
        <strain evidence="6">CGMCC 1.16275</strain>
    </source>
</reference>
<accession>A0ABW4I2S4</accession>